<dbReference type="OrthoDB" id="7823834at2"/>
<dbReference type="InterPro" id="IPR009560">
    <property type="entry name" value="DUF1176"/>
</dbReference>
<name>A0A1G5P1R6_AFIMA</name>
<gene>
    <name evidence="2" type="ORF">SAMN03080610_03069</name>
</gene>
<dbReference type="EMBL" id="FMVW01000008">
    <property type="protein sequence ID" value="SCZ43487.1"/>
    <property type="molecule type" value="Genomic_DNA"/>
</dbReference>
<evidence type="ECO:0000313" key="2">
    <source>
        <dbReference type="EMBL" id="SCZ43487.1"/>
    </source>
</evidence>
<dbReference type="RefSeq" id="WP_092815178.1">
    <property type="nucleotide sequence ID" value="NZ_FMVW01000008.1"/>
</dbReference>
<keyword evidence="3" id="KW-1185">Reference proteome</keyword>
<evidence type="ECO:0000256" key="1">
    <source>
        <dbReference type="SAM" id="SignalP"/>
    </source>
</evidence>
<accession>A0A1G5P1R6</accession>
<protein>
    <recommendedName>
        <fullName evidence="4">DUF1176 domain-containing protein</fullName>
    </recommendedName>
</protein>
<evidence type="ECO:0000313" key="3">
    <source>
        <dbReference type="Proteomes" id="UP000199347"/>
    </source>
</evidence>
<reference evidence="2 3" key="1">
    <citation type="submission" date="2016-10" db="EMBL/GenBank/DDBJ databases">
        <authorList>
            <person name="de Groot N.N."/>
        </authorList>
    </citation>
    <scope>NUCLEOTIDE SEQUENCE [LARGE SCALE GENOMIC DNA]</scope>
    <source>
        <strain evidence="2 3">DSM 2698</strain>
    </source>
</reference>
<dbReference type="Proteomes" id="UP000199347">
    <property type="component" value="Unassembled WGS sequence"/>
</dbReference>
<evidence type="ECO:0008006" key="4">
    <source>
        <dbReference type="Google" id="ProtNLM"/>
    </source>
</evidence>
<keyword evidence="1" id="KW-0732">Signal</keyword>
<dbReference type="Pfam" id="PF06674">
    <property type="entry name" value="DUF1176"/>
    <property type="match status" value="1"/>
</dbReference>
<dbReference type="AlphaFoldDB" id="A0A1G5P1R6"/>
<feature type="chain" id="PRO_5011689097" description="DUF1176 domain-containing protein" evidence="1">
    <location>
        <begin position="20"/>
        <end position="346"/>
    </location>
</feature>
<feature type="signal peptide" evidence="1">
    <location>
        <begin position="1"/>
        <end position="19"/>
    </location>
</feature>
<sequence>MRGLSLLTLPFFVFSPALAQETNSFRDWSVTCSSDAGCSAQVNGPSTQFALDRSEGAAGWYIRFDFSDPLPDPDRPLTLMIDGDKTVLQAQSGWSFTGEAGRSFVRGNDSLRAALLSALQGGTQLVVEYIDVTGEPRRQLFSLAGLTASLLWAEEQMGIVGEKRLASAPDQDAVDAQRASDIETLSIEASAIPAVVLERHQQSSACEALDSELMRDIPPLISRVSDTAIVYAIPCVVAAYNVTYRIYLRETGEIGGLQTLYFPQWSETYGWSGTDLLFNVALDGDHLSATALGRGVGDCGTQADFTFLDYAFRLDRYAAEEECRGRLPADWPVIYEHGKQPQKSPT</sequence>
<dbReference type="STRING" id="1120955.SAMN03080610_03069"/>
<organism evidence="2 3">
    <name type="scientific">Afifella marina DSM 2698</name>
    <dbReference type="NCBI Taxonomy" id="1120955"/>
    <lineage>
        <taxon>Bacteria</taxon>
        <taxon>Pseudomonadati</taxon>
        <taxon>Pseudomonadota</taxon>
        <taxon>Alphaproteobacteria</taxon>
        <taxon>Hyphomicrobiales</taxon>
        <taxon>Afifellaceae</taxon>
        <taxon>Afifella</taxon>
    </lineage>
</organism>
<proteinExistence type="predicted"/>